<comment type="catalytic activity">
    <reaction evidence="8">
        <text>(6S)-NADHX + ATP = ADP + phosphate + NADH + H(+)</text>
        <dbReference type="Rhea" id="RHEA:19017"/>
        <dbReference type="ChEBI" id="CHEBI:15378"/>
        <dbReference type="ChEBI" id="CHEBI:30616"/>
        <dbReference type="ChEBI" id="CHEBI:43474"/>
        <dbReference type="ChEBI" id="CHEBI:57945"/>
        <dbReference type="ChEBI" id="CHEBI:64074"/>
        <dbReference type="ChEBI" id="CHEBI:456216"/>
        <dbReference type="EC" id="4.2.1.93"/>
    </reaction>
</comment>
<accession>A0A165ELI5</accession>
<dbReference type="GO" id="GO:0005524">
    <property type="term" value="F:ATP binding"/>
    <property type="evidence" value="ECO:0007669"/>
    <property type="project" value="UniProtKB-KW"/>
</dbReference>
<dbReference type="Pfam" id="PF01256">
    <property type="entry name" value="Carb_kinase"/>
    <property type="match status" value="1"/>
</dbReference>
<dbReference type="GO" id="GO:0016301">
    <property type="term" value="F:kinase activity"/>
    <property type="evidence" value="ECO:0007669"/>
    <property type="project" value="UniProtKB-KW"/>
</dbReference>
<dbReference type="PANTHER" id="PTHR12592:SF0">
    <property type="entry name" value="ATP-DEPENDENT (S)-NAD(P)H-HYDRATE DEHYDRATASE"/>
    <property type="match status" value="1"/>
</dbReference>
<dbReference type="EMBL" id="KV427620">
    <property type="protein sequence ID" value="KZT07308.1"/>
    <property type="molecule type" value="Genomic_DNA"/>
</dbReference>
<feature type="binding site" evidence="8">
    <location>
        <begin position="232"/>
        <end position="241"/>
    </location>
    <ligand>
        <name>ATP</name>
        <dbReference type="ChEBI" id="CHEBI:30616"/>
    </ligand>
</feature>
<keyword evidence="5 8" id="KW-0520">NAD</keyword>
<evidence type="ECO:0000256" key="1">
    <source>
        <dbReference type="ARBA" id="ARBA00022553"/>
    </source>
</evidence>
<keyword evidence="6 8" id="KW-0456">Lyase</keyword>
<comment type="function">
    <text evidence="8">Catalyzes the dehydration of the S-form of NAD(P)HX at the expense of ATP, which is converted to ADP. Together with NAD(P)HX epimerase, which catalyzes the epimerization of the S- and R-forms, the enzyme allows the repair of both epimers of NAD(P)HX, a damaged form of NAD(P)H that is a result of enzymatic or heat-dependent hydration.</text>
</comment>
<keyword evidence="10" id="KW-0418">Kinase</keyword>
<sequence length="334" mass="35404">MPVPKQLLSQIKQLIPPLNGTLHKGQSGRVGVLGGALDYTGAPFFASMSSMRMGADLAHVICSPTAAAAIKSYSPDLIVHPILREDQSPADLRPALSSLLERLHVLVIGPGLGREDYMQNCAKLALNIAKEQGMYIVLDADALWMIGHDLSLVRGYHKAVLTPNVVEFKRLSEDVNLDPSTPASERAMRISRALGGVTILEKGKEDTIATDTASTLGGFELTEEQISVDTPGGYKRCGGQGDILGGTVGTFLAWGKCYESGAFGDKSLPSSRIPLLAAVGGSMVTRTASRRAFAKYGRGVVTEDMLGEIGGAFSEVFTSEGENGWNVLGEAGRL</sequence>
<evidence type="ECO:0000256" key="8">
    <source>
        <dbReference type="HAMAP-Rule" id="MF_03157"/>
    </source>
</evidence>
<dbReference type="FunFam" id="3.40.1190.20:FF:000023">
    <property type="entry name" value="ATP-dependent (S)-NAD(P)H-hydrate dehydratase"/>
    <property type="match status" value="1"/>
</dbReference>
<reference evidence="10 11" key="1">
    <citation type="journal article" date="2016" name="Mol. Biol. Evol.">
        <title>Comparative Genomics of Early-Diverging Mushroom-Forming Fungi Provides Insights into the Origins of Lignocellulose Decay Capabilities.</title>
        <authorList>
            <person name="Nagy L.G."/>
            <person name="Riley R."/>
            <person name="Tritt A."/>
            <person name="Adam C."/>
            <person name="Daum C."/>
            <person name="Floudas D."/>
            <person name="Sun H."/>
            <person name="Yadav J.S."/>
            <person name="Pangilinan J."/>
            <person name="Larsson K.H."/>
            <person name="Matsuura K."/>
            <person name="Barry K."/>
            <person name="Labutti K."/>
            <person name="Kuo R."/>
            <person name="Ohm R.A."/>
            <person name="Bhattacharya S.S."/>
            <person name="Shirouzu T."/>
            <person name="Yoshinaga Y."/>
            <person name="Martin F.M."/>
            <person name="Grigoriev I.V."/>
            <person name="Hibbett D.S."/>
        </authorList>
    </citation>
    <scope>NUCLEOTIDE SEQUENCE [LARGE SCALE GENOMIC DNA]</scope>
    <source>
        <strain evidence="10 11">93-53</strain>
    </source>
</reference>
<feature type="domain" description="YjeF C-terminal" evidence="9">
    <location>
        <begin position="7"/>
        <end position="316"/>
    </location>
</feature>
<dbReference type="PANTHER" id="PTHR12592">
    <property type="entry name" value="ATP-DEPENDENT (S)-NAD(P)H-HYDRATE DEHYDRATASE FAMILY MEMBER"/>
    <property type="match status" value="1"/>
</dbReference>
<keyword evidence="2 8" id="KW-0547">Nucleotide-binding</keyword>
<keyword evidence="11" id="KW-1185">Reference proteome</keyword>
<proteinExistence type="inferred from homology"/>
<keyword evidence="3 8" id="KW-0067">ATP-binding</keyword>
<keyword evidence="8" id="KW-0963">Cytoplasm</keyword>
<evidence type="ECO:0000256" key="7">
    <source>
        <dbReference type="ARBA" id="ARBA00047472"/>
    </source>
</evidence>
<comment type="catalytic activity">
    <reaction evidence="7 8">
        <text>(6S)-NADPHX + ATP = ADP + phosphate + NADPH + H(+)</text>
        <dbReference type="Rhea" id="RHEA:32231"/>
        <dbReference type="ChEBI" id="CHEBI:15378"/>
        <dbReference type="ChEBI" id="CHEBI:30616"/>
        <dbReference type="ChEBI" id="CHEBI:43474"/>
        <dbReference type="ChEBI" id="CHEBI:57783"/>
        <dbReference type="ChEBI" id="CHEBI:64076"/>
        <dbReference type="ChEBI" id="CHEBI:456216"/>
        <dbReference type="EC" id="4.2.1.93"/>
    </reaction>
</comment>
<dbReference type="AlphaFoldDB" id="A0A165ELI5"/>
<name>A0A165ELI5_9APHY</name>
<feature type="binding site" evidence="8">
    <location>
        <position position="111"/>
    </location>
    <ligand>
        <name>(6S)-NADPHX</name>
        <dbReference type="ChEBI" id="CHEBI:64076"/>
    </ligand>
</feature>
<comment type="subcellular location">
    <subcellularLocation>
        <location evidence="8">Cytoplasm</location>
    </subcellularLocation>
</comment>
<dbReference type="HAMAP" id="MF_01965">
    <property type="entry name" value="NADHX_dehydratase"/>
    <property type="match status" value="1"/>
</dbReference>
<feature type="binding site" evidence="8">
    <location>
        <position position="242"/>
    </location>
    <ligand>
        <name>(6S)-NADPHX</name>
        <dbReference type="ChEBI" id="CHEBI:64076"/>
    </ligand>
</feature>
<keyword evidence="10" id="KW-0808">Transferase</keyword>
<comment type="similarity">
    <text evidence="8">Belongs to the NnrD/CARKD family.</text>
</comment>
<organism evidence="10 11">
    <name type="scientific">Laetiporus sulphureus 93-53</name>
    <dbReference type="NCBI Taxonomy" id="1314785"/>
    <lineage>
        <taxon>Eukaryota</taxon>
        <taxon>Fungi</taxon>
        <taxon>Dikarya</taxon>
        <taxon>Basidiomycota</taxon>
        <taxon>Agaricomycotina</taxon>
        <taxon>Agaricomycetes</taxon>
        <taxon>Polyporales</taxon>
        <taxon>Laetiporus</taxon>
    </lineage>
</organism>
<dbReference type="Proteomes" id="UP000076871">
    <property type="component" value="Unassembled WGS sequence"/>
</dbReference>
<comment type="cofactor">
    <cofactor evidence="8">
        <name>Mg(2+)</name>
        <dbReference type="ChEBI" id="CHEBI:18420"/>
    </cofactor>
</comment>
<evidence type="ECO:0000256" key="3">
    <source>
        <dbReference type="ARBA" id="ARBA00022840"/>
    </source>
</evidence>
<dbReference type="SUPFAM" id="SSF53613">
    <property type="entry name" value="Ribokinase-like"/>
    <property type="match status" value="1"/>
</dbReference>
<dbReference type="GeneID" id="63824041"/>
<keyword evidence="1 8" id="KW-0597">Phosphoprotein</keyword>
<evidence type="ECO:0000313" key="10">
    <source>
        <dbReference type="EMBL" id="KZT07308.1"/>
    </source>
</evidence>
<dbReference type="InParanoid" id="A0A165ELI5"/>
<dbReference type="InterPro" id="IPR029056">
    <property type="entry name" value="Ribokinase-like"/>
</dbReference>
<dbReference type="EC" id="4.2.1.93" evidence="8"/>
<evidence type="ECO:0000259" key="9">
    <source>
        <dbReference type="PROSITE" id="PS51383"/>
    </source>
</evidence>
<protein>
    <recommendedName>
        <fullName evidence="8">ATP-dependent (S)-NAD(P)H-hydrate dehydratase</fullName>
        <ecNumber evidence="8">4.2.1.93</ecNumber>
    </recommendedName>
    <alternativeName>
        <fullName evidence="8">ATP-dependent NAD(P)HX dehydratase</fullName>
    </alternativeName>
</protein>
<dbReference type="Gene3D" id="3.40.1190.20">
    <property type="match status" value="1"/>
</dbReference>
<evidence type="ECO:0000313" key="11">
    <source>
        <dbReference type="Proteomes" id="UP000076871"/>
    </source>
</evidence>
<dbReference type="InterPro" id="IPR000631">
    <property type="entry name" value="CARKD"/>
</dbReference>
<dbReference type="GO" id="GO:0110051">
    <property type="term" value="P:metabolite repair"/>
    <property type="evidence" value="ECO:0007669"/>
    <property type="project" value="TreeGrafter"/>
</dbReference>
<dbReference type="FunCoup" id="A0A165ELI5">
    <property type="interactions" value="21"/>
</dbReference>
<dbReference type="STRING" id="1314785.A0A165ELI5"/>
<evidence type="ECO:0000256" key="6">
    <source>
        <dbReference type="ARBA" id="ARBA00023239"/>
    </source>
</evidence>
<feature type="binding site" evidence="8">
    <location>
        <begin position="202"/>
        <end position="206"/>
    </location>
    <ligand>
        <name>ATP</name>
        <dbReference type="ChEBI" id="CHEBI:30616"/>
    </ligand>
</feature>
<dbReference type="CDD" id="cd01171">
    <property type="entry name" value="YXKO-related"/>
    <property type="match status" value="1"/>
</dbReference>
<evidence type="ECO:0000256" key="4">
    <source>
        <dbReference type="ARBA" id="ARBA00022857"/>
    </source>
</evidence>
<dbReference type="GO" id="GO:0005737">
    <property type="term" value="C:cytoplasm"/>
    <property type="evidence" value="ECO:0007669"/>
    <property type="project" value="UniProtKB-SubCell"/>
</dbReference>
<dbReference type="PROSITE" id="PS51383">
    <property type="entry name" value="YJEF_C_3"/>
    <property type="match status" value="1"/>
</dbReference>
<evidence type="ECO:0000256" key="5">
    <source>
        <dbReference type="ARBA" id="ARBA00023027"/>
    </source>
</evidence>
<dbReference type="GO" id="GO:0047453">
    <property type="term" value="F:ATP-dependent NAD(P)H-hydrate dehydratase activity"/>
    <property type="evidence" value="ECO:0007669"/>
    <property type="project" value="UniProtKB-UniRule"/>
</dbReference>
<dbReference type="OrthoDB" id="8110916at2759"/>
<keyword evidence="4" id="KW-0521">NADP</keyword>
<feature type="binding site" evidence="8">
    <location>
        <begin position="164"/>
        <end position="170"/>
    </location>
    <ligand>
        <name>(6S)-NADPHX</name>
        <dbReference type="ChEBI" id="CHEBI:64076"/>
    </ligand>
</feature>
<gene>
    <name evidence="10" type="ORF">LAESUDRAFT_713769</name>
</gene>
<dbReference type="RefSeq" id="XP_040765048.1">
    <property type="nucleotide sequence ID" value="XM_040907012.1"/>
</dbReference>
<dbReference type="NCBIfam" id="TIGR00196">
    <property type="entry name" value="yjeF_cterm"/>
    <property type="match status" value="1"/>
</dbReference>
<evidence type="ECO:0000256" key="2">
    <source>
        <dbReference type="ARBA" id="ARBA00022741"/>
    </source>
</evidence>
<dbReference type="GO" id="GO:0046496">
    <property type="term" value="P:nicotinamide nucleotide metabolic process"/>
    <property type="evidence" value="ECO:0007669"/>
    <property type="project" value="UniProtKB-UniRule"/>
</dbReference>